<organism evidence="1 2">
    <name type="scientific">Thauera phenylacetica B4P</name>
    <dbReference type="NCBI Taxonomy" id="1234382"/>
    <lineage>
        <taxon>Bacteria</taxon>
        <taxon>Pseudomonadati</taxon>
        <taxon>Pseudomonadota</taxon>
        <taxon>Betaproteobacteria</taxon>
        <taxon>Rhodocyclales</taxon>
        <taxon>Zoogloeaceae</taxon>
        <taxon>Thauera</taxon>
    </lineage>
</organism>
<sequence>MLTPLAAALSGCTDDKWPEGMKSIIWDRDTCVRCNMAISDRRFAAELRGGPKDTVFKFDDPGCLVFWLEEKRERFPWMDDASTRLWVADYNSKSRDEMVWHDPRQVRYVTRTSPMGYNYAAASEAGTDSLSYDEMRQQTLAKGK</sequence>
<reference evidence="1 2" key="1">
    <citation type="submission" date="2012-09" db="EMBL/GenBank/DDBJ databases">
        <title>Draft Genome Sequences of 6 Strains from Genus Thauera.</title>
        <authorList>
            <person name="Liu B."/>
            <person name="Shapleigh J.P."/>
            <person name="Frostegard A.H."/>
        </authorList>
    </citation>
    <scope>NUCLEOTIDE SEQUENCE [LARGE SCALE GENOMIC DNA]</scope>
    <source>
        <strain evidence="1 2">B4P</strain>
    </source>
</reference>
<protein>
    <submittedName>
        <fullName evidence="1">Uncharacterized protein</fullName>
    </submittedName>
</protein>
<gene>
    <name evidence="1" type="ORF">C667_11799</name>
</gene>
<evidence type="ECO:0000313" key="2">
    <source>
        <dbReference type="Proteomes" id="UP000013047"/>
    </source>
</evidence>
<proteinExistence type="predicted"/>
<accession>N6ZQU1</accession>
<dbReference type="Proteomes" id="UP000013047">
    <property type="component" value="Unassembled WGS sequence"/>
</dbReference>
<keyword evidence="2" id="KW-1185">Reference proteome</keyword>
<evidence type="ECO:0000313" key="1">
    <source>
        <dbReference type="EMBL" id="ENO96877.1"/>
    </source>
</evidence>
<comment type="caution">
    <text evidence="1">The sequence shown here is derived from an EMBL/GenBank/DDBJ whole genome shotgun (WGS) entry which is preliminary data.</text>
</comment>
<dbReference type="EMBL" id="AMXF01000077">
    <property type="protein sequence ID" value="ENO96877.1"/>
    <property type="molecule type" value="Genomic_DNA"/>
</dbReference>
<name>N6ZQU1_9RHOO</name>
<dbReference type="AlphaFoldDB" id="N6ZQU1"/>